<dbReference type="Gene3D" id="1.10.287.1490">
    <property type="match status" value="1"/>
</dbReference>
<comment type="catalytic activity">
    <reaction evidence="14">
        <text>ATP + H2O = ADP + phosphate + H(+)</text>
        <dbReference type="Rhea" id="RHEA:13065"/>
        <dbReference type="ChEBI" id="CHEBI:15377"/>
        <dbReference type="ChEBI" id="CHEBI:15378"/>
        <dbReference type="ChEBI" id="CHEBI:30616"/>
        <dbReference type="ChEBI" id="CHEBI:43474"/>
        <dbReference type="ChEBI" id="CHEBI:456216"/>
    </reaction>
</comment>
<feature type="coiled-coil region" evidence="15">
    <location>
        <begin position="759"/>
        <end position="786"/>
    </location>
</feature>
<evidence type="ECO:0000256" key="9">
    <source>
        <dbReference type="ARBA" id="ARBA00022801"/>
    </source>
</evidence>
<dbReference type="STRING" id="52247.A0A4T0X1U1"/>
<evidence type="ECO:0000313" key="17">
    <source>
        <dbReference type="EMBL" id="TID26159.1"/>
    </source>
</evidence>
<keyword evidence="7" id="KW-0479">Metal-binding</keyword>
<dbReference type="GO" id="GO:0030870">
    <property type="term" value="C:Mre11 complex"/>
    <property type="evidence" value="ECO:0007669"/>
    <property type="project" value="TreeGrafter"/>
</dbReference>
<dbReference type="GO" id="GO:0006302">
    <property type="term" value="P:double-strand break repair"/>
    <property type="evidence" value="ECO:0007669"/>
    <property type="project" value="InterPro"/>
</dbReference>
<keyword evidence="10" id="KW-0862">Zinc</keyword>
<dbReference type="GO" id="GO:0070192">
    <property type="term" value="P:chromosome organization involved in meiotic cell cycle"/>
    <property type="evidence" value="ECO:0007669"/>
    <property type="project" value="TreeGrafter"/>
</dbReference>
<dbReference type="GO" id="GO:0051880">
    <property type="term" value="F:G-quadruplex DNA binding"/>
    <property type="evidence" value="ECO:0007669"/>
    <property type="project" value="TreeGrafter"/>
</dbReference>
<evidence type="ECO:0000256" key="13">
    <source>
        <dbReference type="ARBA" id="ARBA00023242"/>
    </source>
</evidence>
<dbReference type="SUPFAM" id="SSF52540">
    <property type="entry name" value="P-loop containing nucleoside triphosphate hydrolases"/>
    <property type="match status" value="1"/>
</dbReference>
<organism evidence="17 18">
    <name type="scientific">Pichia inconspicua</name>
    <dbReference type="NCBI Taxonomy" id="52247"/>
    <lineage>
        <taxon>Eukaryota</taxon>
        <taxon>Fungi</taxon>
        <taxon>Dikarya</taxon>
        <taxon>Ascomycota</taxon>
        <taxon>Saccharomycotina</taxon>
        <taxon>Pichiomycetes</taxon>
        <taxon>Pichiales</taxon>
        <taxon>Pichiaceae</taxon>
        <taxon>Pichia</taxon>
    </lineage>
</organism>
<evidence type="ECO:0000256" key="14">
    <source>
        <dbReference type="ARBA" id="ARBA00049360"/>
    </source>
</evidence>
<dbReference type="SUPFAM" id="SSF57997">
    <property type="entry name" value="Tropomyosin"/>
    <property type="match status" value="1"/>
</dbReference>
<dbReference type="FunFam" id="3.40.50.300:FF:001195">
    <property type="entry name" value="DNA repair protein rad50"/>
    <property type="match status" value="1"/>
</dbReference>
<comment type="subcellular location">
    <subcellularLocation>
        <location evidence="3">Chromosome</location>
    </subcellularLocation>
    <subcellularLocation>
        <location evidence="2">Nucleus</location>
    </subcellularLocation>
</comment>
<sequence length="1266" mass="143997">MATIYKLSISGIRSFSDESQETIQFGKPLTLIVGTNGSGKTTIIECLRYATTNELPPNTKNGASFINDPNLHSSNDTKAQIKLAFQNTRRVNLILSKSLMATRNPRTNTISFKTKENQLMSINNNERQTISSKVADIENLIPQHLGVSKAILNYVVFCHQDESLWPISESALLKKKFDDIFDSTKFIRILDNLKSITKEINADIKLINNNVQHLKNDKLRAAHKRDSIRTLQQQILANTDSMSTFKERITNVAAELATLYTSNQNYERTISQLESLQKDKDNVIKNIGTIKLTLEPINKPKEALLDDLNNFAQVIANQTNDCSNMQTQISDKLQKLDELRKSLNSLHMHMGNYEARHAQHDANLRRKEEMIFAVKDTIPGVTENFDNSLRDKIESLKSLFADRNSRYEALLDEINTHIMDAKLAHSKEKNLTEYLASDISALRAKLTELKSRHASIAGTETRITALRAEHERKNEALRKVKELNEVATLNALIEEETRKIALLELDLEENQRRLHIARANNDVVAKIAFLKEMNESSTTEMQAAEAKIARVLEPGMDYGSALAEVDTACNKKRADLESRRLQRSKAQASLENELRTEKTARSEEKKLINHFKALQIQCRNMYGGALELELDKYADAVAAVERDCNEDMQDLKDLQFLLAFNERAIQTAEKKHTCLLCRRGFADTNGEHDTGGESLFVEMLKRRNTELASRIGIEDKVNRKEALMGKLRDFRGEAARLVELQTETIPNIEAAIASRKQEVADIDAEVSVMQTELEALTERVAALRSVEQDVSLVAGHRANITDRSAQITRLSDQLAEEGVIDGASCEDLERAEKKLYEEVKSVRSSLESVKRDRDMKVKRNSELEKEVTAVLLAINELEMKSLDKVNIEKAVREVEEQLQSNSENYEACLKRVAECEKTLVERETEHKRQVAVRDSDLGEVRSEITKFEEIAQRFAKINEEIAIYERDEVEKKYTKCKEEISCCEREVSMMEGKIGELRKELKRLETLVSQSSNQERNIRSNLNLIQLEEDLISLNEQIEQLDASQAYVERTNFLKRTGELQEVQNKYQKQLATKVGETSQLERQVHEIESELKRDYHDIDSKYTAEYARLQTKLAMATDLATLYKVTDNGVMEYHQSQMSKINNIIDELWKKTYTGNDVETIKIKADPVAARKTSTTTASNNRSYNYRVVMVKNGTELDMRGRCSAGQRVLASIIIRIALAECFCLNFGMIALDEPTTNLDDENVESLARALHAIIRERSAQQTND</sequence>
<keyword evidence="12" id="KW-0234">DNA repair</keyword>
<feature type="coiled-coil region" evidence="15">
    <location>
        <begin position="825"/>
        <end position="911"/>
    </location>
</feature>
<gene>
    <name evidence="17" type="ORF">CANINC_002854</name>
</gene>
<feature type="coiled-coil region" evidence="15">
    <location>
        <begin position="463"/>
        <end position="547"/>
    </location>
</feature>
<name>A0A4T0X1U1_9ASCO</name>
<evidence type="ECO:0000256" key="10">
    <source>
        <dbReference type="ARBA" id="ARBA00022833"/>
    </source>
</evidence>
<evidence type="ECO:0000256" key="12">
    <source>
        <dbReference type="ARBA" id="ARBA00023204"/>
    </source>
</evidence>
<dbReference type="InterPro" id="IPR027417">
    <property type="entry name" value="P-loop_NTPase"/>
</dbReference>
<evidence type="ECO:0000256" key="15">
    <source>
        <dbReference type="SAM" id="Coils"/>
    </source>
</evidence>
<keyword evidence="9" id="KW-0378">Hydrolase</keyword>
<keyword evidence="13" id="KW-0539">Nucleus</keyword>
<dbReference type="InterPro" id="IPR038729">
    <property type="entry name" value="Rad50/SbcC_AAA"/>
</dbReference>
<accession>A0A4T0X1U1</accession>
<keyword evidence="18" id="KW-1185">Reference proteome</keyword>
<dbReference type="Pfam" id="PF13558">
    <property type="entry name" value="SbcC_Walker_B"/>
    <property type="match status" value="1"/>
</dbReference>
<protein>
    <recommendedName>
        <fullName evidence="5">DNA repair protein RAD50</fullName>
    </recommendedName>
</protein>
<comment type="caution">
    <text evidence="17">The sequence shown here is derived from an EMBL/GenBank/DDBJ whole genome shotgun (WGS) entry which is preliminary data.</text>
</comment>
<evidence type="ECO:0000256" key="3">
    <source>
        <dbReference type="ARBA" id="ARBA00004286"/>
    </source>
</evidence>
<evidence type="ECO:0000256" key="4">
    <source>
        <dbReference type="ARBA" id="ARBA00009439"/>
    </source>
</evidence>
<dbReference type="GO" id="GO:0007004">
    <property type="term" value="P:telomere maintenance via telomerase"/>
    <property type="evidence" value="ECO:0007669"/>
    <property type="project" value="TreeGrafter"/>
</dbReference>
<dbReference type="EMBL" id="SELW01000468">
    <property type="protein sequence ID" value="TID26159.1"/>
    <property type="molecule type" value="Genomic_DNA"/>
</dbReference>
<dbReference type="GO" id="GO:0000722">
    <property type="term" value="P:telomere maintenance via recombination"/>
    <property type="evidence" value="ECO:0007669"/>
    <property type="project" value="TreeGrafter"/>
</dbReference>
<dbReference type="GO" id="GO:0043047">
    <property type="term" value="F:single-stranded telomeric DNA binding"/>
    <property type="evidence" value="ECO:0007669"/>
    <property type="project" value="TreeGrafter"/>
</dbReference>
<evidence type="ECO:0000256" key="8">
    <source>
        <dbReference type="ARBA" id="ARBA00022763"/>
    </source>
</evidence>
<dbReference type="GO" id="GO:0046872">
    <property type="term" value="F:metal ion binding"/>
    <property type="evidence" value="ECO:0007669"/>
    <property type="project" value="UniProtKB-KW"/>
</dbReference>
<feature type="domain" description="Rad50/SbcC-type AAA" evidence="16">
    <location>
        <begin position="6"/>
        <end position="235"/>
    </location>
</feature>
<dbReference type="PANTHER" id="PTHR18867:SF12">
    <property type="entry name" value="DNA REPAIR PROTEIN RAD50"/>
    <property type="match status" value="1"/>
</dbReference>
<evidence type="ECO:0000256" key="2">
    <source>
        <dbReference type="ARBA" id="ARBA00004123"/>
    </source>
</evidence>
<evidence type="ECO:0000256" key="5">
    <source>
        <dbReference type="ARBA" id="ARBA00017893"/>
    </source>
</evidence>
<dbReference type="Proteomes" id="UP000307173">
    <property type="component" value="Unassembled WGS sequence"/>
</dbReference>
<dbReference type="OrthoDB" id="18797at2759"/>
<proteinExistence type="inferred from homology"/>
<comment type="cofactor">
    <cofactor evidence="1">
        <name>Zn(2+)</name>
        <dbReference type="ChEBI" id="CHEBI:29105"/>
    </cofactor>
</comment>
<evidence type="ECO:0000259" key="16">
    <source>
        <dbReference type="Pfam" id="PF13476"/>
    </source>
</evidence>
<feature type="coiled-coil region" evidence="15">
    <location>
        <begin position="947"/>
        <end position="1044"/>
    </location>
</feature>
<evidence type="ECO:0000256" key="11">
    <source>
        <dbReference type="ARBA" id="ARBA00023054"/>
    </source>
</evidence>
<dbReference type="Gene3D" id="3.40.50.300">
    <property type="entry name" value="P-loop containing nucleotide triphosphate hydrolases"/>
    <property type="match status" value="2"/>
</dbReference>
<reference evidence="17 18" key="1">
    <citation type="journal article" date="2019" name="Front. Genet.">
        <title>Whole-Genome Sequencing of the Opportunistic Yeast Pathogen Candida inconspicua Uncovers Its Hybrid Origin.</title>
        <authorList>
            <person name="Mixao V."/>
            <person name="Hansen A.P."/>
            <person name="Saus E."/>
            <person name="Boekhout T."/>
            <person name="Lass-Florl C."/>
            <person name="Gabaldon T."/>
        </authorList>
    </citation>
    <scope>NUCLEOTIDE SEQUENCE [LARGE SCALE GENOMIC DNA]</scope>
    <source>
        <strain evidence="17 18">CBS 180</strain>
    </source>
</reference>
<comment type="similarity">
    <text evidence="4">Belongs to the SMC family. RAD50 subfamily.</text>
</comment>
<dbReference type="AlphaFoldDB" id="A0A4T0X1U1"/>
<dbReference type="Pfam" id="PF13476">
    <property type="entry name" value="AAA_23"/>
    <property type="match status" value="1"/>
</dbReference>
<dbReference type="PANTHER" id="PTHR18867">
    <property type="entry name" value="RAD50"/>
    <property type="match status" value="1"/>
</dbReference>
<dbReference type="GO" id="GO:0003691">
    <property type="term" value="F:double-stranded telomeric DNA binding"/>
    <property type="evidence" value="ECO:0007669"/>
    <property type="project" value="TreeGrafter"/>
</dbReference>
<evidence type="ECO:0000256" key="7">
    <source>
        <dbReference type="ARBA" id="ARBA00022723"/>
    </source>
</evidence>
<evidence type="ECO:0000256" key="6">
    <source>
        <dbReference type="ARBA" id="ARBA00022454"/>
    </source>
</evidence>
<keyword evidence="11 15" id="KW-0175">Coiled coil</keyword>
<dbReference type="GO" id="GO:0016887">
    <property type="term" value="F:ATP hydrolysis activity"/>
    <property type="evidence" value="ECO:0007669"/>
    <property type="project" value="InterPro"/>
</dbReference>
<keyword evidence="6" id="KW-0158">Chromosome</keyword>
<keyword evidence="8" id="KW-0227">DNA damage</keyword>
<evidence type="ECO:0000313" key="18">
    <source>
        <dbReference type="Proteomes" id="UP000307173"/>
    </source>
</evidence>
<evidence type="ECO:0000256" key="1">
    <source>
        <dbReference type="ARBA" id="ARBA00001947"/>
    </source>
</evidence>
<dbReference type="GO" id="GO:0000794">
    <property type="term" value="C:condensed nuclear chromosome"/>
    <property type="evidence" value="ECO:0007669"/>
    <property type="project" value="TreeGrafter"/>
</dbReference>